<dbReference type="STRING" id="1183438.GKIL_1698"/>
<dbReference type="Proteomes" id="UP000017396">
    <property type="component" value="Chromosome"/>
</dbReference>
<feature type="domain" description="HTH merR-type" evidence="2">
    <location>
        <begin position="7"/>
        <end position="76"/>
    </location>
</feature>
<dbReference type="RefSeq" id="WP_023173063.1">
    <property type="nucleotide sequence ID" value="NC_022600.1"/>
</dbReference>
<dbReference type="InterPro" id="IPR000551">
    <property type="entry name" value="MerR-type_HTH_dom"/>
</dbReference>
<dbReference type="GO" id="GO:0003677">
    <property type="term" value="F:DNA binding"/>
    <property type="evidence" value="ECO:0007669"/>
    <property type="project" value="UniProtKB-KW"/>
</dbReference>
<keyword evidence="4" id="KW-1185">Reference proteome</keyword>
<dbReference type="PANTHER" id="PTHR30204:SF92">
    <property type="entry name" value="HTH-TYPE TRANSCRIPTIONAL REGULATOR ZNTR"/>
    <property type="match status" value="1"/>
</dbReference>
<dbReference type="PANTHER" id="PTHR30204">
    <property type="entry name" value="REDOX-CYCLING DRUG-SENSING TRANSCRIPTIONAL ACTIVATOR SOXR"/>
    <property type="match status" value="1"/>
</dbReference>
<dbReference type="SMART" id="SM00422">
    <property type="entry name" value="HTH_MERR"/>
    <property type="match status" value="1"/>
</dbReference>
<dbReference type="Pfam" id="PF13411">
    <property type="entry name" value="MerR_1"/>
    <property type="match status" value="1"/>
</dbReference>
<accession>U5QK10</accession>
<dbReference type="InterPro" id="IPR009061">
    <property type="entry name" value="DNA-bd_dom_put_sf"/>
</dbReference>
<proteinExistence type="predicted"/>
<name>U5QK10_GLOK1</name>
<dbReference type="OrthoDB" id="9791488at2"/>
<protein>
    <submittedName>
        <fullName evidence="3">MerR family transcriptional regulator</fullName>
    </submittedName>
</protein>
<dbReference type="CDD" id="cd04785">
    <property type="entry name" value="HTH_CadR-PbrR-like"/>
    <property type="match status" value="1"/>
</dbReference>
<evidence type="ECO:0000259" key="2">
    <source>
        <dbReference type="PROSITE" id="PS50937"/>
    </source>
</evidence>
<dbReference type="EMBL" id="CP003587">
    <property type="protein sequence ID" value="AGY57944.1"/>
    <property type="molecule type" value="Genomic_DNA"/>
</dbReference>
<dbReference type="PRINTS" id="PR00040">
    <property type="entry name" value="HTHMERR"/>
</dbReference>
<sequence length="150" mass="16023">MPTAEAALTIGTLAARTGCTVATIRYYEEIGLIPAASRRPSGHRVYGGAAQQQLTFIRHCRDFGFSIDQVRELVSLATSKERDCVETRVIAQAHLDAVRVKLGELQALEASLVRFVDACTTSCAGGPAVDCTILKDLMLPDAPAQRGCCG</sequence>
<dbReference type="KEGG" id="glj:GKIL_1698"/>
<organism evidence="3 4">
    <name type="scientific">Gloeobacter kilaueensis (strain ATCC BAA-2537 / CCAP 1431/1 / ULC 316 / JS1)</name>
    <dbReference type="NCBI Taxonomy" id="1183438"/>
    <lineage>
        <taxon>Bacteria</taxon>
        <taxon>Bacillati</taxon>
        <taxon>Cyanobacteriota</taxon>
        <taxon>Cyanophyceae</taxon>
        <taxon>Gloeobacterales</taxon>
        <taxon>Gloeobacteraceae</taxon>
        <taxon>Gloeobacter</taxon>
    </lineage>
</organism>
<dbReference type="GO" id="GO:0003700">
    <property type="term" value="F:DNA-binding transcription factor activity"/>
    <property type="evidence" value="ECO:0007669"/>
    <property type="project" value="InterPro"/>
</dbReference>
<dbReference type="PROSITE" id="PS00552">
    <property type="entry name" value="HTH_MERR_1"/>
    <property type="match status" value="1"/>
</dbReference>
<dbReference type="HOGENOM" id="CLU_060077_2_0_3"/>
<evidence type="ECO:0000256" key="1">
    <source>
        <dbReference type="ARBA" id="ARBA00023125"/>
    </source>
</evidence>
<dbReference type="AlphaFoldDB" id="U5QK10"/>
<reference evidence="3 4" key="1">
    <citation type="journal article" date="2013" name="PLoS ONE">
        <title>Cultivation and Complete Genome Sequencing of Gloeobacter kilaueensis sp. nov., from a Lava Cave in Kilauea Caldera, Hawai'i.</title>
        <authorList>
            <person name="Saw J.H."/>
            <person name="Schatz M."/>
            <person name="Brown M.V."/>
            <person name="Kunkel D.D."/>
            <person name="Foster J.S."/>
            <person name="Shick H."/>
            <person name="Christensen S."/>
            <person name="Hou S."/>
            <person name="Wan X."/>
            <person name="Donachie S.P."/>
        </authorList>
    </citation>
    <scope>NUCLEOTIDE SEQUENCE [LARGE SCALE GENOMIC DNA]</scope>
    <source>
        <strain evidence="4">JS</strain>
    </source>
</reference>
<gene>
    <name evidence="3" type="primary">zntR</name>
    <name evidence="3" type="ORF">GKIL_1698</name>
</gene>
<keyword evidence="1" id="KW-0238">DNA-binding</keyword>
<evidence type="ECO:0000313" key="4">
    <source>
        <dbReference type="Proteomes" id="UP000017396"/>
    </source>
</evidence>
<dbReference type="eggNOG" id="COG0789">
    <property type="taxonomic scope" value="Bacteria"/>
</dbReference>
<dbReference type="Gene3D" id="1.10.1660.10">
    <property type="match status" value="1"/>
</dbReference>
<dbReference type="SUPFAM" id="SSF46955">
    <property type="entry name" value="Putative DNA-binding domain"/>
    <property type="match status" value="1"/>
</dbReference>
<dbReference type="InterPro" id="IPR047057">
    <property type="entry name" value="MerR_fam"/>
</dbReference>
<evidence type="ECO:0000313" key="3">
    <source>
        <dbReference type="EMBL" id="AGY57944.1"/>
    </source>
</evidence>
<dbReference type="PROSITE" id="PS50937">
    <property type="entry name" value="HTH_MERR_2"/>
    <property type="match status" value="1"/>
</dbReference>